<evidence type="ECO:0000256" key="2">
    <source>
        <dbReference type="ARBA" id="ARBA00022448"/>
    </source>
</evidence>
<dbReference type="OrthoDB" id="9768177at2"/>
<dbReference type="InterPro" id="IPR012910">
    <property type="entry name" value="Plug_dom"/>
</dbReference>
<dbReference type="Pfam" id="PF07715">
    <property type="entry name" value="Plug"/>
    <property type="match status" value="1"/>
</dbReference>
<keyword evidence="3 7" id="KW-1134">Transmembrane beta strand</keyword>
<dbReference type="InterPro" id="IPR023997">
    <property type="entry name" value="TonB-dep_OMP_SusC/RagA_CS"/>
</dbReference>
<evidence type="ECO:0000256" key="3">
    <source>
        <dbReference type="ARBA" id="ARBA00022452"/>
    </source>
</evidence>
<dbReference type="SUPFAM" id="SSF56935">
    <property type="entry name" value="Porins"/>
    <property type="match status" value="1"/>
</dbReference>
<gene>
    <name evidence="9" type="ORF">C8P70_12151</name>
</gene>
<dbReference type="Pfam" id="PF13715">
    <property type="entry name" value="CarbopepD_reg_2"/>
    <property type="match status" value="1"/>
</dbReference>
<dbReference type="NCBIfam" id="TIGR04057">
    <property type="entry name" value="SusC_RagA_signa"/>
    <property type="match status" value="1"/>
</dbReference>
<evidence type="ECO:0000313" key="10">
    <source>
        <dbReference type="Proteomes" id="UP000295215"/>
    </source>
</evidence>
<protein>
    <submittedName>
        <fullName evidence="9">TonB-linked SusC/RagA family outer membrane protein</fullName>
    </submittedName>
</protein>
<keyword evidence="2 7" id="KW-0813">Transport</keyword>
<dbReference type="InterPro" id="IPR008969">
    <property type="entry name" value="CarboxyPept-like_regulatory"/>
</dbReference>
<organism evidence="9 10">
    <name type="scientific">Myroides indicus</name>
    <dbReference type="NCBI Taxonomy" id="1323422"/>
    <lineage>
        <taxon>Bacteria</taxon>
        <taxon>Pseudomonadati</taxon>
        <taxon>Bacteroidota</taxon>
        <taxon>Flavobacteriia</taxon>
        <taxon>Flavobacteriales</taxon>
        <taxon>Flavobacteriaceae</taxon>
        <taxon>Myroides</taxon>
    </lineage>
</organism>
<dbReference type="InterPro" id="IPR023996">
    <property type="entry name" value="TonB-dep_OMP_SusC/RagA"/>
</dbReference>
<feature type="domain" description="TonB-dependent receptor plug" evidence="8">
    <location>
        <begin position="119"/>
        <end position="246"/>
    </location>
</feature>
<dbReference type="PROSITE" id="PS52016">
    <property type="entry name" value="TONB_DEPENDENT_REC_3"/>
    <property type="match status" value="1"/>
</dbReference>
<reference evidence="9 10" key="1">
    <citation type="submission" date="2019-03" db="EMBL/GenBank/DDBJ databases">
        <title>Genomic Encyclopedia of Archaeal and Bacterial Type Strains, Phase II (KMG-II): from individual species to whole genera.</title>
        <authorList>
            <person name="Goeker M."/>
        </authorList>
    </citation>
    <scope>NUCLEOTIDE SEQUENCE [LARGE SCALE GENOMIC DNA]</scope>
    <source>
        <strain evidence="9 10">DSM 28213</strain>
    </source>
</reference>
<dbReference type="Gene3D" id="2.40.170.20">
    <property type="entry name" value="TonB-dependent receptor, beta-barrel domain"/>
    <property type="match status" value="1"/>
</dbReference>
<accession>A0A4R7EWZ3</accession>
<evidence type="ECO:0000259" key="8">
    <source>
        <dbReference type="Pfam" id="PF07715"/>
    </source>
</evidence>
<keyword evidence="4 7" id="KW-0812">Transmembrane</keyword>
<dbReference type="GO" id="GO:0009279">
    <property type="term" value="C:cell outer membrane"/>
    <property type="evidence" value="ECO:0007669"/>
    <property type="project" value="UniProtKB-SubCell"/>
</dbReference>
<evidence type="ECO:0000256" key="7">
    <source>
        <dbReference type="PROSITE-ProRule" id="PRU01360"/>
    </source>
</evidence>
<dbReference type="Gene3D" id="2.170.130.10">
    <property type="entry name" value="TonB-dependent receptor, plug domain"/>
    <property type="match status" value="1"/>
</dbReference>
<dbReference type="InterPro" id="IPR037066">
    <property type="entry name" value="Plug_dom_sf"/>
</dbReference>
<dbReference type="Proteomes" id="UP000295215">
    <property type="component" value="Unassembled WGS sequence"/>
</dbReference>
<dbReference type="NCBIfam" id="TIGR04056">
    <property type="entry name" value="OMP_RagA_SusC"/>
    <property type="match status" value="1"/>
</dbReference>
<dbReference type="InterPro" id="IPR036942">
    <property type="entry name" value="Beta-barrel_TonB_sf"/>
</dbReference>
<evidence type="ECO:0000256" key="1">
    <source>
        <dbReference type="ARBA" id="ARBA00004571"/>
    </source>
</evidence>
<proteinExistence type="inferred from homology"/>
<comment type="caution">
    <text evidence="9">The sequence shown here is derived from an EMBL/GenBank/DDBJ whole genome shotgun (WGS) entry which is preliminary data.</text>
</comment>
<evidence type="ECO:0000313" key="9">
    <source>
        <dbReference type="EMBL" id="TDS55930.1"/>
    </source>
</evidence>
<dbReference type="EMBL" id="SOAG01000021">
    <property type="protein sequence ID" value="TDS55930.1"/>
    <property type="molecule type" value="Genomic_DNA"/>
</dbReference>
<evidence type="ECO:0000256" key="6">
    <source>
        <dbReference type="ARBA" id="ARBA00023237"/>
    </source>
</evidence>
<dbReference type="SUPFAM" id="SSF49464">
    <property type="entry name" value="Carboxypeptidase regulatory domain-like"/>
    <property type="match status" value="1"/>
</dbReference>
<keyword evidence="6 7" id="KW-0998">Cell outer membrane</keyword>
<dbReference type="Gene3D" id="2.60.40.1120">
    <property type="entry name" value="Carboxypeptidase-like, regulatory domain"/>
    <property type="match status" value="1"/>
</dbReference>
<comment type="subcellular location">
    <subcellularLocation>
        <location evidence="1 7">Cell outer membrane</location>
        <topology evidence="1 7">Multi-pass membrane protein</topology>
    </subcellularLocation>
</comment>
<comment type="similarity">
    <text evidence="7">Belongs to the TonB-dependent receptor family.</text>
</comment>
<dbReference type="AlphaFoldDB" id="A0A4R7EWZ3"/>
<dbReference type="InterPro" id="IPR039426">
    <property type="entry name" value="TonB-dep_rcpt-like"/>
</dbReference>
<dbReference type="RefSeq" id="WP_133713116.1">
    <property type="nucleotide sequence ID" value="NZ_SOAG01000021.1"/>
</dbReference>
<keyword evidence="10" id="KW-1185">Reference proteome</keyword>
<name>A0A4R7EWZ3_9FLAO</name>
<keyword evidence="5 7" id="KW-0472">Membrane</keyword>
<sequence>MRKIVLHFFFALFAIGTIQGVYAQSRKVTGQVTASGDGSPLGWANVLIKGTQEGVMTDEDGKYSITVKDGNAVLVFEYFGYATAEKKVDTQSVINIALQSESEMIEEVVINTGYQTLSKRKEAGAVSRIDAKELKVDGVTDVSRMIEGKAAGVTVQNVTGTFGAAPKITVRGASSIMGDTKPLWVIDGVVQEDIVNVSFEDLASGNSETLLSSAIAGLNADDVQSIDILKDASATAIYGSRAMNGVVVITTKSGRKETPLSISYSMENTIRTVPVYGQYDLMNSQETMDVYQELEKKGQITYPNSLFGRYGGVYNMYYKGVNNYNTATGKYDYVNDEVGRNTFLRKYEMANTNWFKTLFRPSIAQTHSLSFSGGGTNNAYFASVGYYADPGWTIADRVHRLTMNLKNTFFVNDKFTLSLSANASVRDQKAPGTYDGEVDVVNGAVSRDFDINPFSFALNTSRALRPYNDNGDYEYYRSNWAPFNILNELESNYMDIDVKDIRFQLDADYKISSKVKYNLNAAARYASTKRTHSLTESSNVIAAYNAAGNTIERDQNIYLYKDPENPVAPGVPVMPNGGMRRNFSNDMTSFYVRNSVTYADVFNDKHELDVFAGTDMRVVNRSSDYFLSHGVQYDKGLTSYPNMTALQKLIDQGGDYFTFSEERERTLAFFSKIGYTFDNRYTLALTGRYDGSNRQGDTGASRWLPTWTVAGKWNAKQEKFLIDNETISNLSLRASYGLTATAGPATNSLAIYRSIIPYRYLSGNRENALDIEALQNADLTWEKQYELNIGFDLGLFNNRVQLAGDVYQRNAFDLIDIVRTTGVGGESYKLGNNADMKIQGLEFGLTTTNIKTSDFNWTSTINASLFKQEITSLQNIPRVIDLVTGVGGNVEGKPRNSIYSYQFTGLNHEGLPTFVMADGQTNNVSGANFQDSSNITDYLKYEGSSEPNKTLGISNTFTYKNWSLNVFIVASGGNKVRLNPMFASTYSDLDVFSKDMKDRWMVPGDEQFTNIPVIPDVTQIGNYGSSALGIAYNTYNYSTARIADGDFVRLKNVSLAYEFPDHFKKKMKFSNFSLRLMTTNPWLIYSDKKLNGQDPEFFQSGGVAMPVTSQYTLTLNVGF</sequence>
<evidence type="ECO:0000256" key="4">
    <source>
        <dbReference type="ARBA" id="ARBA00022692"/>
    </source>
</evidence>
<evidence type="ECO:0000256" key="5">
    <source>
        <dbReference type="ARBA" id="ARBA00023136"/>
    </source>
</evidence>